<dbReference type="OrthoDB" id="5440at2759"/>
<reference evidence="2 3" key="1">
    <citation type="submission" date="2016-07" db="EMBL/GenBank/DDBJ databases">
        <title>Pervasive Adenine N6-methylation of Active Genes in Fungi.</title>
        <authorList>
            <consortium name="DOE Joint Genome Institute"/>
            <person name="Mondo S.J."/>
            <person name="Dannebaum R.O."/>
            <person name="Kuo R.C."/>
            <person name="Labutti K."/>
            <person name="Haridas S."/>
            <person name="Kuo A."/>
            <person name="Salamov A."/>
            <person name="Ahrendt S.R."/>
            <person name="Lipzen A."/>
            <person name="Sullivan W."/>
            <person name="Andreopoulos W.B."/>
            <person name="Clum A."/>
            <person name="Lindquist E."/>
            <person name="Daum C."/>
            <person name="Ramamoorthy G.K."/>
            <person name="Gryganskyi A."/>
            <person name="Culley D."/>
            <person name="Magnuson J.K."/>
            <person name="James T.Y."/>
            <person name="O'Malley M.A."/>
            <person name="Stajich J.E."/>
            <person name="Spatafora J.W."/>
            <person name="Visel A."/>
            <person name="Grigoriev I.V."/>
        </authorList>
    </citation>
    <scope>NUCLEOTIDE SEQUENCE [LARGE SCALE GENOMIC DNA]</scope>
    <source>
        <strain evidence="2 3">PL171</strain>
    </source>
</reference>
<comment type="caution">
    <text evidence="2">The sequence shown here is derived from an EMBL/GenBank/DDBJ whole genome shotgun (WGS) entry which is preliminary data.</text>
</comment>
<evidence type="ECO:0000313" key="3">
    <source>
        <dbReference type="Proteomes" id="UP000193411"/>
    </source>
</evidence>
<feature type="compositionally biased region" description="Polar residues" evidence="1">
    <location>
        <begin position="561"/>
        <end position="571"/>
    </location>
</feature>
<name>A0A1Y2I5M0_9FUNG</name>
<sequence>MSDPSLNSSTAARRLWSHHTQDPADTSILDKDFSLLMLPTCAGAQSVDEYKRFYRKYMWAAETNGYFVKKQVLQTHYSPTSIVEEAMYDVHLHEGREDQMQWIVPGVKLNEPGERKVATVVVVTVVNVAAEQGVLLSKRVYWDQASVLKQLGLIQAAGNPSTYGFHANYLLPALGTPHDKLLSGERDLPFNIFALRLEDTQPMSKNTSNDSMSSLLSGTSTPLPVKHGIRLVPGASETAKHSHIFDAVELPKNAFSGMKTNPKKYETHLAIIGSGAEQAQSVSRDRSRSPSAGPKSSSKLVDGLYDPLTGDLVRPNVHDPQRHTSHVSNVVFGSGSGSADDQDDDGDVFAMHHKNKKHGVVPKHLESTLDKVLAGSLSTDTDDSETSASRGRSVPRHLQSHFNAGLAPPENTRSEEELYIKTHPGSGKPPAHMATTLDAPLPAPVVKPDPHFQATLGNPEAEAQWIPGKNKKPNPAMQATSLEEEEQRARAASPKRAPRPIMETTLDKDAKGPMRKAKPDLVGHDVFGTGAPQEEQKPVRTPIKRQYMESHITFGSGDVAAQTQAQSQSPKSAKPHLKSNVFGSVEDADKQPVSPARRSYAEHGMTKSQVKLGDDGGVMGMPPSVPTWGATASVPVASDKRPVSSKRQGPGGHSTLRLG</sequence>
<feature type="region of interest" description="Disordered" evidence="1">
    <location>
        <begin position="559"/>
        <end position="659"/>
    </location>
</feature>
<protein>
    <submittedName>
        <fullName evidence="2">Uncharacterized protein</fullName>
    </submittedName>
</protein>
<evidence type="ECO:0000256" key="1">
    <source>
        <dbReference type="SAM" id="MobiDB-lite"/>
    </source>
</evidence>
<dbReference type="STRING" id="765915.A0A1Y2I5M0"/>
<organism evidence="2 3">
    <name type="scientific">Catenaria anguillulae PL171</name>
    <dbReference type="NCBI Taxonomy" id="765915"/>
    <lineage>
        <taxon>Eukaryota</taxon>
        <taxon>Fungi</taxon>
        <taxon>Fungi incertae sedis</taxon>
        <taxon>Blastocladiomycota</taxon>
        <taxon>Blastocladiomycetes</taxon>
        <taxon>Blastocladiales</taxon>
        <taxon>Catenariaceae</taxon>
        <taxon>Catenaria</taxon>
    </lineage>
</organism>
<evidence type="ECO:0000313" key="2">
    <source>
        <dbReference type="EMBL" id="ORZ40812.1"/>
    </source>
</evidence>
<proteinExistence type="predicted"/>
<feature type="region of interest" description="Disordered" evidence="1">
    <location>
        <begin position="376"/>
        <end position="414"/>
    </location>
</feature>
<keyword evidence="3" id="KW-1185">Reference proteome</keyword>
<dbReference type="EMBL" id="MCFL01000002">
    <property type="protein sequence ID" value="ORZ40812.1"/>
    <property type="molecule type" value="Genomic_DNA"/>
</dbReference>
<dbReference type="Proteomes" id="UP000193411">
    <property type="component" value="Unassembled WGS sequence"/>
</dbReference>
<feature type="region of interest" description="Disordered" evidence="1">
    <location>
        <begin position="461"/>
        <end position="497"/>
    </location>
</feature>
<dbReference type="AlphaFoldDB" id="A0A1Y2I5M0"/>
<feature type="compositionally biased region" description="Low complexity" evidence="1">
    <location>
        <begin position="326"/>
        <end position="339"/>
    </location>
</feature>
<feature type="compositionally biased region" description="Low complexity" evidence="1">
    <location>
        <begin position="289"/>
        <end position="299"/>
    </location>
</feature>
<accession>A0A1Y2I5M0</accession>
<gene>
    <name evidence="2" type="ORF">BCR44DRAFT_46045</name>
</gene>
<feature type="region of interest" description="Disordered" evidence="1">
    <location>
        <begin position="275"/>
        <end position="349"/>
    </location>
</feature>